<dbReference type="Gene3D" id="3.40.50.150">
    <property type="entry name" value="Vaccinia Virus protein VP39"/>
    <property type="match status" value="1"/>
</dbReference>
<reference evidence="5 6" key="1">
    <citation type="submission" date="2016-10" db="EMBL/GenBank/DDBJ databases">
        <title>Complete genome of the TMA-utilizing, human hosted archaeon Methanomethylophilus alvus Gen. nov, sp. nov., strain Mx-05, derived from a pure culture.</title>
        <authorList>
            <person name="Brugere J.-F."/>
            <person name="Ben Hania W."/>
            <person name="Chaudhary P.P."/>
            <person name="Gaci N."/>
            <person name="Borrel G."/>
            <person name="Cao Van Tuat L."/>
            <person name="Fardeau M.-L."/>
            <person name="Harris H.M.B."/>
            <person name="O'Toole P.W."/>
            <person name="Ollivier B."/>
        </authorList>
    </citation>
    <scope>NUCLEOTIDE SEQUENCE [LARGE SCALE GENOMIC DNA]</scope>
    <source>
        <strain evidence="5 6">Mx-05</strain>
    </source>
</reference>
<dbReference type="InterPro" id="IPR029063">
    <property type="entry name" value="SAM-dependent_MTases_sf"/>
</dbReference>
<dbReference type="AlphaFoldDB" id="A0A3G3IF58"/>
<keyword evidence="2" id="KW-0949">S-adenosyl-L-methionine</keyword>
<organism evidence="5 6">
    <name type="scientific">Methanomethylophilus alvi</name>
    <dbReference type="NCBI Taxonomy" id="1291540"/>
    <lineage>
        <taxon>Archaea</taxon>
        <taxon>Methanobacteriati</taxon>
        <taxon>Thermoplasmatota</taxon>
        <taxon>Thermoplasmata</taxon>
        <taxon>Methanomassiliicoccales</taxon>
        <taxon>Methanomethylophilaceae</taxon>
        <taxon>Methanomethylophilus</taxon>
    </lineage>
</organism>
<evidence type="ECO:0000256" key="3">
    <source>
        <dbReference type="ARBA" id="ARBA00022694"/>
    </source>
</evidence>
<dbReference type="GO" id="GO:0005737">
    <property type="term" value="C:cytoplasm"/>
    <property type="evidence" value="ECO:0007669"/>
    <property type="project" value="TreeGrafter"/>
</dbReference>
<dbReference type="InterPro" id="IPR056743">
    <property type="entry name" value="TRM5-TYW2-like_MTfase"/>
</dbReference>
<dbReference type="SUPFAM" id="SSF53335">
    <property type="entry name" value="S-adenosyl-L-methionine-dependent methyltransferases"/>
    <property type="match status" value="1"/>
</dbReference>
<evidence type="ECO:0000313" key="5">
    <source>
        <dbReference type="EMBL" id="AYQ54379.1"/>
    </source>
</evidence>
<protein>
    <submittedName>
        <fullName evidence="5">Methyltransferase</fullName>
    </submittedName>
</protein>
<dbReference type="CDD" id="cd02440">
    <property type="entry name" value="AdoMet_MTases"/>
    <property type="match status" value="1"/>
</dbReference>
<gene>
    <name evidence="5" type="ORF">BKD89_00895</name>
</gene>
<feature type="domain" description="SAM-dependent methyltransferase TRM5/TYW2-type" evidence="4">
    <location>
        <begin position="37"/>
        <end position="283"/>
    </location>
</feature>
<sequence length="283" mass="31551">MITGPAYSEQSRPPMERIKDILDDIPSYDLAHLPEKWEIAGDVVTVKLRPSLFQYGRRIGEAYAEVLGVSAVLADVSGVSGEFRVPDMKVLYGEPKESVKVENGISYCFDVTKVMFASGNLFERKRMEGLDCSGETVVDMFCGIGYFTLPLAKFSGARKVFACEKNPDSYGYLLKNIALNDVGDVVIPILGDNRDIPGRAFADRILMGYVQRTSEFLPKAMQMAKPGCMIHYHDTFPVGKQEEMTFSAFSDACGNRRFEIESIREVKSFAPSVSHYVADVRVF</sequence>
<keyword evidence="3" id="KW-0819">tRNA processing</keyword>
<dbReference type="PROSITE" id="PS51684">
    <property type="entry name" value="SAM_MT_TRM5_TYW2"/>
    <property type="match status" value="1"/>
</dbReference>
<evidence type="ECO:0000256" key="2">
    <source>
        <dbReference type="ARBA" id="ARBA00022691"/>
    </source>
</evidence>
<dbReference type="GO" id="GO:0008175">
    <property type="term" value="F:tRNA methyltransferase activity"/>
    <property type="evidence" value="ECO:0007669"/>
    <property type="project" value="TreeGrafter"/>
</dbReference>
<keyword evidence="1 5" id="KW-0808">Transferase</keyword>
<dbReference type="Proteomes" id="UP000273278">
    <property type="component" value="Chromosome"/>
</dbReference>
<dbReference type="GO" id="GO:0030488">
    <property type="term" value="P:tRNA methylation"/>
    <property type="evidence" value="ECO:0007669"/>
    <property type="project" value="TreeGrafter"/>
</dbReference>
<evidence type="ECO:0000313" key="6">
    <source>
        <dbReference type="Proteomes" id="UP000273278"/>
    </source>
</evidence>
<proteinExistence type="predicted"/>
<accession>A0A3G3IF58</accession>
<keyword evidence="5" id="KW-0489">Methyltransferase</keyword>
<dbReference type="Pfam" id="PF25133">
    <property type="entry name" value="TYW2_N_2"/>
    <property type="match status" value="1"/>
</dbReference>
<dbReference type="InterPro" id="IPR056744">
    <property type="entry name" value="TRM5/TYW2-like_N"/>
</dbReference>
<dbReference type="InterPro" id="IPR030382">
    <property type="entry name" value="MeTrfase_TRM5/TYW2"/>
</dbReference>
<evidence type="ECO:0000259" key="4">
    <source>
        <dbReference type="PROSITE" id="PS51684"/>
    </source>
</evidence>
<dbReference type="PANTHER" id="PTHR23245">
    <property type="entry name" value="TRNA METHYLTRANSFERASE"/>
    <property type="match status" value="1"/>
</dbReference>
<evidence type="ECO:0000256" key="1">
    <source>
        <dbReference type="ARBA" id="ARBA00022679"/>
    </source>
</evidence>
<dbReference type="Gene3D" id="3.30.300.110">
    <property type="entry name" value="Met-10+ protein-like domains"/>
    <property type="match status" value="1"/>
</dbReference>
<dbReference type="Pfam" id="PF02475">
    <property type="entry name" value="TRM5-TYW2_MTfase"/>
    <property type="match status" value="1"/>
</dbReference>
<name>A0A3G3IF58_9ARCH</name>
<dbReference type="EMBL" id="CP017686">
    <property type="protein sequence ID" value="AYQ54379.1"/>
    <property type="molecule type" value="Genomic_DNA"/>
</dbReference>